<dbReference type="RefSeq" id="WP_015859907.1">
    <property type="nucleotide sequence ID" value="NZ_CP026538.1"/>
</dbReference>
<keyword evidence="1" id="KW-1133">Transmembrane helix</keyword>
<dbReference type="InterPro" id="IPR009200">
    <property type="entry name" value="DUF1269_membrane"/>
</dbReference>
<evidence type="ECO:0000313" key="3">
    <source>
        <dbReference type="Proteomes" id="UP000293296"/>
    </source>
</evidence>
<organism evidence="2 3">
    <name type="scientific">Solidesulfovibrio carbinolicus</name>
    <dbReference type="NCBI Taxonomy" id="296842"/>
    <lineage>
        <taxon>Bacteria</taxon>
        <taxon>Pseudomonadati</taxon>
        <taxon>Thermodesulfobacteriota</taxon>
        <taxon>Desulfovibrionia</taxon>
        <taxon>Desulfovibrionales</taxon>
        <taxon>Desulfovibrionaceae</taxon>
        <taxon>Solidesulfovibrio</taxon>
    </lineage>
</organism>
<dbReference type="KEGG" id="dcb:C3Y92_15090"/>
<reference evidence="2 3" key="1">
    <citation type="submission" date="2018-02" db="EMBL/GenBank/DDBJ databases">
        <title>Genome sequence of Desulfovibrio carbinolicus DSM 3852.</title>
        <authorList>
            <person name="Wilbanks E."/>
            <person name="Skennerton C.T."/>
            <person name="Orphan V.J."/>
        </authorList>
    </citation>
    <scope>NUCLEOTIDE SEQUENCE [LARGE SCALE GENOMIC DNA]</scope>
    <source>
        <strain evidence="2 3">DSM 3852</strain>
    </source>
</reference>
<accession>A0A4P6HMQ2</accession>
<dbReference type="AlphaFoldDB" id="A0A4P6HMQ2"/>
<keyword evidence="1" id="KW-0472">Membrane</keyword>
<evidence type="ECO:0000313" key="2">
    <source>
        <dbReference type="EMBL" id="QAZ68481.1"/>
    </source>
</evidence>
<name>A0A4P6HMQ2_9BACT</name>
<dbReference type="Pfam" id="PF06897">
    <property type="entry name" value="DUF1269"/>
    <property type="match status" value="1"/>
</dbReference>
<keyword evidence="3" id="KW-1185">Reference proteome</keyword>
<evidence type="ECO:0000256" key="1">
    <source>
        <dbReference type="SAM" id="Phobius"/>
    </source>
</evidence>
<dbReference type="EMBL" id="CP026538">
    <property type="protein sequence ID" value="QAZ68481.1"/>
    <property type="molecule type" value="Genomic_DNA"/>
</dbReference>
<sequence length="165" mass="17427">MSDLIVVGYDDMFKAEEVRLKLLKMQKEYLVDLEDAVVAVKKDDGKVKLNQMYHLAASGAVGGGFWGMLIGLIFLNPILGAVVGAGAGAAAGALSDVGIDDDFMKKLAEQLQPGTSVLFVLIRKMTADKVLDELSGTGGKVLQTSLSHEDETKLQTALDAAKASA</sequence>
<dbReference type="Proteomes" id="UP000293296">
    <property type="component" value="Chromosome"/>
</dbReference>
<protein>
    <submittedName>
        <fullName evidence="2">DUF1269 domain-containing protein</fullName>
    </submittedName>
</protein>
<feature type="transmembrane region" description="Helical" evidence="1">
    <location>
        <begin position="52"/>
        <end position="75"/>
    </location>
</feature>
<proteinExistence type="predicted"/>
<keyword evidence="1" id="KW-0812">Transmembrane</keyword>
<gene>
    <name evidence="2" type="ORF">C3Y92_15090</name>
</gene>
<dbReference type="OrthoDB" id="275223at2"/>